<dbReference type="Gene3D" id="3.80.10.10">
    <property type="entry name" value="Ribonuclease Inhibitor"/>
    <property type="match status" value="2"/>
</dbReference>
<comment type="caution">
    <text evidence="1">The sequence shown here is derived from an EMBL/GenBank/DDBJ whole genome shotgun (WGS) entry which is preliminary data.</text>
</comment>
<dbReference type="GO" id="GO:0031146">
    <property type="term" value="P:SCF-dependent proteasomal ubiquitin-dependent protein catabolic process"/>
    <property type="evidence" value="ECO:0007669"/>
    <property type="project" value="TreeGrafter"/>
</dbReference>
<reference evidence="1" key="1">
    <citation type="submission" date="2022-10" db="EMBL/GenBank/DDBJ databases">
        <title>Novel sulphate-reducing endosymbionts in the free-living metamonad Anaeramoeba.</title>
        <authorList>
            <person name="Jerlstrom-Hultqvist J."/>
            <person name="Cepicka I."/>
            <person name="Gallot-Lavallee L."/>
            <person name="Salas-Leiva D."/>
            <person name="Curtis B.A."/>
            <person name="Zahonova K."/>
            <person name="Pipaliya S."/>
            <person name="Dacks J."/>
            <person name="Roger A.J."/>
        </authorList>
    </citation>
    <scope>NUCLEOTIDE SEQUENCE</scope>
    <source>
        <strain evidence="1">BMAN</strain>
    </source>
</reference>
<dbReference type="AlphaFoldDB" id="A0A9Q0LLC7"/>
<dbReference type="Proteomes" id="UP001149090">
    <property type="component" value="Unassembled WGS sequence"/>
</dbReference>
<name>A0A9Q0LLC7_ANAIG</name>
<evidence type="ECO:0000313" key="2">
    <source>
        <dbReference type="Proteomes" id="UP001149090"/>
    </source>
</evidence>
<proteinExistence type="predicted"/>
<gene>
    <name evidence="1" type="ORF">M0811_08101</name>
</gene>
<keyword evidence="2" id="KW-1185">Reference proteome</keyword>
<dbReference type="PANTHER" id="PTHR13318">
    <property type="entry name" value="PARTNER OF PAIRED, ISOFORM B-RELATED"/>
    <property type="match status" value="1"/>
</dbReference>
<dbReference type="InterPro" id="IPR032675">
    <property type="entry name" value="LRR_dom_sf"/>
</dbReference>
<organism evidence="1 2">
    <name type="scientific">Anaeramoeba ignava</name>
    <name type="common">Anaerobic marine amoeba</name>
    <dbReference type="NCBI Taxonomy" id="1746090"/>
    <lineage>
        <taxon>Eukaryota</taxon>
        <taxon>Metamonada</taxon>
        <taxon>Anaeramoebidae</taxon>
        <taxon>Anaeramoeba</taxon>
    </lineage>
</organism>
<protein>
    <submittedName>
        <fullName evidence="1">Atp synthase coupling factor b</fullName>
    </submittedName>
</protein>
<sequence>MSIFSKEQISHRFPQSENFILFQKTLETKSELIYQKLEFNKLSTKIQKQSIIKIDSLFKGKQNNKRKKSANLRVSIERFLHRITNFVFLPFVIQKVTQERKHLLLINYIKLLPIQKKATNSNHLIDSFSKSSSYPKLWNSKQIDLAIEFIKDISTEIINSKALENINKKILTEFQFKYSVIFYNEEKTQKSKEKTRIPSLEYLARETITNTWFMFKNKLYKVIPLNILEDILEDLISYGKLNHINICNFKNLEILDLKRVLGVSTKWITKIAKFDNLYELDLTGCTFLSNENLEKFCQNEQIQSNLQTLILGEWNCAPVYFHEKTCSVKLSDDMNLYKQTPKSFLSFSEKGLINLKYLKNLIYLDLTGCAADNSPLRKNRYIENTNIGLFQYKTFEQFLPNLDKLNALILGRDCISIDMIDLIPKSIRNLKISLFPFYRENLENSFSNEFGNQNVLSLFHQFPNIQALHLKEVDTIPDSVLDPPQNVPKKLFQENFGELLKKWDGLIELKLHPVYDILDMEKIRNWIPNFSSKLLALDLSENNWITDTLLLELESQSSGLSRLCLLQSLDLSRTKISDSSFCKFLPSMNELMFLNIQFTNAGDQTIQCVNENLRRLSTLMIGGILNYEEPSRLTNEGMMILSENKTIRKLSFLTAPNITVLSRCSCSKNEKENCIFNSILWKNLEELKMNEMSAGGLLLHLNQAFDPFYLQNIRYLDLQATSVISWMNGVFYDLNNIYSCEMESIHLRVNDPVRWVCPAKCLKKLKNLQTIIFSKDGGNGGFSPLNFCSCRNKVVLDKPNRYYYHY</sequence>
<dbReference type="SUPFAM" id="SSF52047">
    <property type="entry name" value="RNI-like"/>
    <property type="match status" value="1"/>
</dbReference>
<dbReference type="GO" id="GO:0019005">
    <property type="term" value="C:SCF ubiquitin ligase complex"/>
    <property type="evidence" value="ECO:0007669"/>
    <property type="project" value="TreeGrafter"/>
</dbReference>
<dbReference type="EMBL" id="JAPDFW010000069">
    <property type="protein sequence ID" value="KAJ5074746.1"/>
    <property type="molecule type" value="Genomic_DNA"/>
</dbReference>
<evidence type="ECO:0000313" key="1">
    <source>
        <dbReference type="EMBL" id="KAJ5074746.1"/>
    </source>
</evidence>
<accession>A0A9Q0LLC7</accession>